<proteinExistence type="inferred from homology"/>
<dbReference type="PANTHER" id="PTHR43540:SF14">
    <property type="entry name" value="ISOCHORISMATASE"/>
    <property type="match status" value="1"/>
</dbReference>
<dbReference type="EMBL" id="JAGYPF010000004">
    <property type="protein sequence ID" value="MBS4214409.1"/>
    <property type="molecule type" value="Genomic_DNA"/>
</dbReference>
<keyword evidence="5" id="KW-1185">Reference proteome</keyword>
<dbReference type="Pfam" id="PF00857">
    <property type="entry name" value="Isochorismatase"/>
    <property type="match status" value="1"/>
</dbReference>
<dbReference type="SUPFAM" id="SSF52499">
    <property type="entry name" value="Isochorismatase-like hydrolases"/>
    <property type="match status" value="1"/>
</dbReference>
<feature type="domain" description="Isochorismatase-like" evidence="3">
    <location>
        <begin position="6"/>
        <end position="142"/>
    </location>
</feature>
<accession>A0A942YVS7</accession>
<dbReference type="AlphaFoldDB" id="A0A942YVS7"/>
<comment type="similarity">
    <text evidence="1">Belongs to the isochorismatase family.</text>
</comment>
<dbReference type="InterPro" id="IPR036380">
    <property type="entry name" value="Isochorismatase-like_sf"/>
</dbReference>
<evidence type="ECO:0000313" key="4">
    <source>
        <dbReference type="EMBL" id="MBS4214409.1"/>
    </source>
</evidence>
<evidence type="ECO:0000256" key="2">
    <source>
        <dbReference type="ARBA" id="ARBA00022801"/>
    </source>
</evidence>
<evidence type="ECO:0000259" key="3">
    <source>
        <dbReference type="Pfam" id="PF00857"/>
    </source>
</evidence>
<name>A0A942YVS7_9BACI</name>
<gene>
    <name evidence="4" type="ORF">KHA99_18340</name>
</gene>
<dbReference type="GO" id="GO:0016787">
    <property type="term" value="F:hydrolase activity"/>
    <property type="evidence" value="ECO:0007669"/>
    <property type="project" value="UniProtKB-KW"/>
</dbReference>
<dbReference type="Proteomes" id="UP000679749">
    <property type="component" value="Unassembled WGS sequence"/>
</dbReference>
<dbReference type="InterPro" id="IPR050272">
    <property type="entry name" value="Isochorismatase-like_hydrls"/>
</dbReference>
<dbReference type="PANTHER" id="PTHR43540">
    <property type="entry name" value="PEROXYUREIDOACRYLATE/UREIDOACRYLATE AMIDOHYDROLASE-RELATED"/>
    <property type="match status" value="1"/>
</dbReference>
<dbReference type="CDD" id="cd01014">
    <property type="entry name" value="nicotinamidase_related"/>
    <property type="match status" value="1"/>
</dbReference>
<evidence type="ECO:0000313" key="5">
    <source>
        <dbReference type="Proteomes" id="UP000679749"/>
    </source>
</evidence>
<organism evidence="4 5">
    <name type="scientific">Neobacillus rhizophilus</name>
    <dbReference type="NCBI Taxonomy" id="2833579"/>
    <lineage>
        <taxon>Bacteria</taxon>
        <taxon>Bacillati</taxon>
        <taxon>Bacillota</taxon>
        <taxon>Bacilli</taxon>
        <taxon>Bacillales</taxon>
        <taxon>Bacillaceae</taxon>
        <taxon>Neobacillus</taxon>
    </lineage>
</organism>
<dbReference type="Gene3D" id="3.40.50.850">
    <property type="entry name" value="Isochorismatase-like"/>
    <property type="match status" value="1"/>
</dbReference>
<protein>
    <submittedName>
        <fullName evidence="4">Cysteine hydrolase</fullName>
    </submittedName>
</protein>
<comment type="caution">
    <text evidence="4">The sequence shown here is derived from an EMBL/GenBank/DDBJ whole genome shotgun (WGS) entry which is preliminary data.</text>
</comment>
<dbReference type="InterPro" id="IPR000868">
    <property type="entry name" value="Isochorismatase-like_dom"/>
</dbReference>
<evidence type="ECO:0000256" key="1">
    <source>
        <dbReference type="ARBA" id="ARBA00006336"/>
    </source>
</evidence>
<dbReference type="RefSeq" id="WP_213118950.1">
    <property type="nucleotide sequence ID" value="NZ_JAGYPF010000004.1"/>
</dbReference>
<reference evidence="4" key="1">
    <citation type="submission" date="2021-05" db="EMBL/GenBank/DDBJ databases">
        <title>Novel Bacillus species.</title>
        <authorList>
            <person name="Liu G."/>
        </authorList>
    </citation>
    <scope>NUCLEOTIDE SEQUENCE</scope>
    <source>
        <strain evidence="4">FJAT-49825</strain>
    </source>
</reference>
<keyword evidence="2 4" id="KW-0378">Hydrolase</keyword>
<sequence>MGAGKSALLVIDVQLGPIWGTYKKDETVSVIQKMIAKAESENVPIVYIQFEGPEGDLLERGTQFWQFAPGITPREQDIVIHKRAADSFYQTELQEELQNRGVTNLVVVGVRTEFCIDTTCRAAISQGFDVTLVEDGHTTVDGFYPAEQIINHHNSTLRGVKTPEYQIAVVKADEVNF</sequence>